<reference evidence="10 11" key="1">
    <citation type="submission" date="2019-02" db="EMBL/GenBank/DDBJ databases">
        <title>Closed genome of Sporomusa termitida DSM 4440.</title>
        <authorList>
            <person name="Poehlein A."/>
            <person name="Daniel R."/>
        </authorList>
    </citation>
    <scope>NUCLEOTIDE SEQUENCE [LARGE SCALE GENOMIC DNA]</scope>
    <source>
        <strain evidence="10 11">DSM 4440</strain>
    </source>
</reference>
<evidence type="ECO:0000259" key="9">
    <source>
        <dbReference type="PROSITE" id="PS50109"/>
    </source>
</evidence>
<evidence type="ECO:0000256" key="7">
    <source>
        <dbReference type="ARBA" id="ARBA00022840"/>
    </source>
</evidence>
<accession>A0A517DQP0</accession>
<evidence type="ECO:0000256" key="1">
    <source>
        <dbReference type="ARBA" id="ARBA00000085"/>
    </source>
</evidence>
<dbReference type="GO" id="GO:0000160">
    <property type="term" value="P:phosphorelay signal transduction system"/>
    <property type="evidence" value="ECO:0007669"/>
    <property type="project" value="UniProtKB-KW"/>
</dbReference>
<dbReference type="InterPro" id="IPR038424">
    <property type="entry name" value="H_kinase_PdtaS_GAF_sf"/>
</dbReference>
<dbReference type="PANTHER" id="PTHR41523:SF8">
    <property type="entry name" value="ETHYLENE RESPONSE SENSOR PROTEIN"/>
    <property type="match status" value="1"/>
</dbReference>
<keyword evidence="5" id="KW-0547">Nucleotide-binding</keyword>
<organism evidence="10 11">
    <name type="scientific">Sporomusa termitida</name>
    <dbReference type="NCBI Taxonomy" id="2377"/>
    <lineage>
        <taxon>Bacteria</taxon>
        <taxon>Bacillati</taxon>
        <taxon>Bacillota</taxon>
        <taxon>Negativicutes</taxon>
        <taxon>Selenomonadales</taxon>
        <taxon>Sporomusaceae</taxon>
        <taxon>Sporomusa</taxon>
    </lineage>
</organism>
<dbReference type="PROSITE" id="PS50109">
    <property type="entry name" value="HIS_KIN"/>
    <property type="match status" value="1"/>
</dbReference>
<evidence type="ECO:0000256" key="6">
    <source>
        <dbReference type="ARBA" id="ARBA00022777"/>
    </source>
</evidence>
<proteinExistence type="predicted"/>
<dbReference type="InterPro" id="IPR005467">
    <property type="entry name" value="His_kinase_dom"/>
</dbReference>
<dbReference type="InterPro" id="IPR022066">
    <property type="entry name" value="PdtaS_GAF"/>
</dbReference>
<keyword evidence="4 10" id="KW-0808">Transferase</keyword>
<dbReference type="Pfam" id="PF12282">
    <property type="entry name" value="GAF_PdtaS"/>
    <property type="match status" value="1"/>
</dbReference>
<dbReference type="SUPFAM" id="SSF55874">
    <property type="entry name" value="ATPase domain of HSP90 chaperone/DNA topoisomerase II/histidine kinase"/>
    <property type="match status" value="1"/>
</dbReference>
<protein>
    <recommendedName>
        <fullName evidence="2">histidine kinase</fullName>
        <ecNumber evidence="2">2.7.13.3</ecNumber>
    </recommendedName>
</protein>
<dbReference type="SMART" id="SM00387">
    <property type="entry name" value="HATPase_c"/>
    <property type="match status" value="1"/>
</dbReference>
<dbReference type="SUPFAM" id="SSF55785">
    <property type="entry name" value="PYP-like sensor domain (PAS domain)"/>
    <property type="match status" value="1"/>
</dbReference>
<dbReference type="Proteomes" id="UP000320776">
    <property type="component" value="Chromosome"/>
</dbReference>
<dbReference type="InterPro" id="IPR036890">
    <property type="entry name" value="HATPase_C_sf"/>
</dbReference>
<dbReference type="Gene3D" id="3.30.450.20">
    <property type="entry name" value="PAS domain"/>
    <property type="match status" value="1"/>
</dbReference>
<dbReference type="Gene3D" id="3.30.565.10">
    <property type="entry name" value="Histidine kinase-like ATPase, C-terminal domain"/>
    <property type="match status" value="1"/>
</dbReference>
<gene>
    <name evidence="10" type="primary">pdtaS</name>
    <name evidence="10" type="ORF">SPTER_08610</name>
</gene>
<evidence type="ECO:0000256" key="5">
    <source>
        <dbReference type="ARBA" id="ARBA00022741"/>
    </source>
</evidence>
<dbReference type="KEGG" id="sted:SPTER_08610"/>
<dbReference type="EMBL" id="CP036259">
    <property type="protein sequence ID" value="QDR79586.1"/>
    <property type="molecule type" value="Genomic_DNA"/>
</dbReference>
<dbReference type="InterPro" id="IPR035965">
    <property type="entry name" value="PAS-like_dom_sf"/>
</dbReference>
<dbReference type="EC" id="2.7.13.3" evidence="2"/>
<evidence type="ECO:0000256" key="2">
    <source>
        <dbReference type="ARBA" id="ARBA00012438"/>
    </source>
</evidence>
<comment type="catalytic activity">
    <reaction evidence="1">
        <text>ATP + protein L-histidine = ADP + protein N-phospho-L-histidine.</text>
        <dbReference type="EC" id="2.7.13.3"/>
    </reaction>
</comment>
<keyword evidence="11" id="KW-1185">Reference proteome</keyword>
<dbReference type="GO" id="GO:0004673">
    <property type="term" value="F:protein histidine kinase activity"/>
    <property type="evidence" value="ECO:0007669"/>
    <property type="project" value="UniProtKB-EC"/>
</dbReference>
<keyword evidence="6 10" id="KW-0418">Kinase</keyword>
<dbReference type="Pfam" id="PF07568">
    <property type="entry name" value="HisKA_2"/>
    <property type="match status" value="1"/>
</dbReference>
<evidence type="ECO:0000256" key="8">
    <source>
        <dbReference type="ARBA" id="ARBA00023012"/>
    </source>
</evidence>
<keyword evidence="7" id="KW-0067">ATP-binding</keyword>
<dbReference type="Gene3D" id="3.30.450.280">
    <property type="entry name" value="GAF domain"/>
    <property type="match status" value="1"/>
</dbReference>
<evidence type="ECO:0000313" key="11">
    <source>
        <dbReference type="Proteomes" id="UP000320776"/>
    </source>
</evidence>
<dbReference type="OrthoDB" id="9767435at2"/>
<dbReference type="RefSeq" id="WP_144349207.1">
    <property type="nucleotide sequence ID" value="NZ_CP036259.1"/>
</dbReference>
<sequence length="481" mass="52362">MGVAADICRKITILTPSQTQFIDKVSSVLGLAADLAHAQVTLYAAARNENFLAIVAQAKPNTSYIDFKTNILGSTVQSSEEPLVWRTLVSGANIAGQREWALGMDALEMRVFPIKDPAGQIIAAASFETNSQEASANGHGMLVDTAYMLLTMAADGGPLGRKIYRPLAPRDGIVIIDERGHIVFANSAADAIYKVLGINHIIGRRVSDRQVNMKLAQQALSTGLPAEKEAEAGNMILVQRAIPIFVGGLVVRTVFIVADVTELRKKEKELLVKSAVIQEIHHRVKNNLQTIASLLRLQARRTTTPEVKAALRESVNRILSISVVHEFLSQQDREYIDVAEVTKNILDLVIQNMLEPDFNIETVLNGQTVILPSEQASSLALVINELIQNSIEHGFVGRKEGLIGVDIATTPDSYQIDIYDNGIGLPTDFCLQSTSSLGLQIVRTLIENDLGGKFRLFSSAGTHAFINIPRLAEGAKEAKEE</sequence>
<feature type="domain" description="Histidine kinase" evidence="9">
    <location>
        <begin position="279"/>
        <end position="472"/>
    </location>
</feature>
<dbReference type="InterPro" id="IPR011495">
    <property type="entry name" value="Sig_transdc_His_kin_sub2_dim/P"/>
</dbReference>
<evidence type="ECO:0000256" key="4">
    <source>
        <dbReference type="ARBA" id="ARBA00022679"/>
    </source>
</evidence>
<evidence type="ECO:0000313" key="10">
    <source>
        <dbReference type="EMBL" id="QDR79586.1"/>
    </source>
</evidence>
<keyword evidence="3" id="KW-0597">Phosphoprotein</keyword>
<dbReference type="Pfam" id="PF02518">
    <property type="entry name" value="HATPase_c"/>
    <property type="match status" value="1"/>
</dbReference>
<keyword evidence="8" id="KW-0902">Two-component regulatory system</keyword>
<evidence type="ECO:0000256" key="3">
    <source>
        <dbReference type="ARBA" id="ARBA00022553"/>
    </source>
</evidence>
<dbReference type="GO" id="GO:0005524">
    <property type="term" value="F:ATP binding"/>
    <property type="evidence" value="ECO:0007669"/>
    <property type="project" value="UniProtKB-KW"/>
</dbReference>
<dbReference type="AlphaFoldDB" id="A0A517DQP0"/>
<dbReference type="InterPro" id="IPR003594">
    <property type="entry name" value="HATPase_dom"/>
</dbReference>
<dbReference type="PANTHER" id="PTHR41523">
    <property type="entry name" value="TWO-COMPONENT SYSTEM SENSOR PROTEIN"/>
    <property type="match status" value="1"/>
</dbReference>
<name>A0A517DQP0_9FIRM</name>